<evidence type="ECO:0000256" key="5">
    <source>
        <dbReference type="SAM" id="MobiDB-lite"/>
    </source>
</evidence>
<dbReference type="GO" id="GO:0005856">
    <property type="term" value="C:cytoskeleton"/>
    <property type="evidence" value="ECO:0007669"/>
    <property type="project" value="UniProtKB-SubCell"/>
</dbReference>
<dbReference type="PROSITE" id="PS50229">
    <property type="entry name" value="WH1"/>
    <property type="match status" value="1"/>
</dbReference>
<comment type="caution">
    <text evidence="7">The sequence shown here is derived from an EMBL/GenBank/DDBJ whole genome shotgun (WGS) entry which is preliminary data.</text>
</comment>
<evidence type="ECO:0000259" key="6">
    <source>
        <dbReference type="PROSITE" id="PS50229"/>
    </source>
</evidence>
<dbReference type="Pfam" id="PF00568">
    <property type="entry name" value="WH1"/>
    <property type="match status" value="1"/>
</dbReference>
<evidence type="ECO:0000313" key="7">
    <source>
        <dbReference type="EMBL" id="KAK2862187.1"/>
    </source>
</evidence>
<feature type="compositionally biased region" description="Polar residues" evidence="5">
    <location>
        <begin position="283"/>
        <end position="293"/>
    </location>
</feature>
<dbReference type="Proteomes" id="UP001187415">
    <property type="component" value="Unassembled WGS sequence"/>
</dbReference>
<reference evidence="7" key="1">
    <citation type="submission" date="2023-07" db="EMBL/GenBank/DDBJ databases">
        <title>Chromosome-level Genome Assembly of Striped Snakehead (Channa striata).</title>
        <authorList>
            <person name="Liu H."/>
        </authorList>
    </citation>
    <scope>NUCLEOTIDE SEQUENCE</scope>
    <source>
        <strain evidence="7">Gz</strain>
        <tissue evidence="7">Muscle</tissue>
    </source>
</reference>
<dbReference type="InterPro" id="IPR000697">
    <property type="entry name" value="WH1/EVH1_dom"/>
</dbReference>
<dbReference type="InterPro" id="IPR011026">
    <property type="entry name" value="WAS_C"/>
</dbReference>
<keyword evidence="8" id="KW-1185">Reference proteome</keyword>
<keyword evidence="2" id="KW-0963">Cytoplasm</keyword>
<keyword evidence="3" id="KW-0597">Phosphoprotein</keyword>
<dbReference type="FunFam" id="2.30.29.30:FF:000130">
    <property type="entry name" value="neural Wiskott-Aldrich syndrome protein"/>
    <property type="match status" value="1"/>
</dbReference>
<dbReference type="InterPro" id="IPR036936">
    <property type="entry name" value="CRIB_dom_sf"/>
</dbReference>
<dbReference type="InterPro" id="IPR011993">
    <property type="entry name" value="PH-like_dom_sf"/>
</dbReference>
<proteinExistence type="predicted"/>
<name>A0AA88T468_CHASR</name>
<feature type="region of interest" description="Disordered" evidence="5">
    <location>
        <begin position="237"/>
        <end position="293"/>
    </location>
</feature>
<dbReference type="SUPFAM" id="SSF47912">
    <property type="entry name" value="Wiscott-Aldrich syndrome protein, WASP, C-terminal domain"/>
    <property type="match status" value="1"/>
</dbReference>
<evidence type="ECO:0000256" key="1">
    <source>
        <dbReference type="ARBA" id="ARBA00004245"/>
    </source>
</evidence>
<dbReference type="SMART" id="SM00461">
    <property type="entry name" value="WH1"/>
    <property type="match status" value="1"/>
</dbReference>
<protein>
    <recommendedName>
        <fullName evidence="6">WH1 domain-containing protein</fullName>
    </recommendedName>
</protein>
<evidence type="ECO:0000256" key="4">
    <source>
        <dbReference type="ARBA" id="ARBA00023212"/>
    </source>
</evidence>
<feature type="domain" description="WH1" evidence="6">
    <location>
        <begin position="27"/>
        <end position="139"/>
    </location>
</feature>
<dbReference type="SUPFAM" id="SSF50729">
    <property type="entry name" value="PH domain-like"/>
    <property type="match status" value="1"/>
</dbReference>
<evidence type="ECO:0000256" key="3">
    <source>
        <dbReference type="ARBA" id="ARBA00022553"/>
    </source>
</evidence>
<dbReference type="EMBL" id="JAUPFM010000001">
    <property type="protein sequence ID" value="KAK2862187.1"/>
    <property type="molecule type" value="Genomic_DNA"/>
</dbReference>
<evidence type="ECO:0000256" key="2">
    <source>
        <dbReference type="ARBA" id="ARBA00022490"/>
    </source>
</evidence>
<dbReference type="AlphaFoldDB" id="A0AA88T468"/>
<dbReference type="Gene3D" id="2.30.29.30">
    <property type="entry name" value="Pleckstrin-homology domain (PH domain)/Phosphotyrosine-binding domain (PTB)"/>
    <property type="match status" value="1"/>
</dbReference>
<sequence length="324" mass="35502">MAFSLACGAQVMSDLLTIREKGVLFSLLEPQCKLIKSTVAQLLEAKDTEGGSLGWSCLSCGVVCLIEDESIHSYFLRLYCVKRAKLLWEQELYIPFQYSATCPFFHTFPADGHQVGFNFANEAEAEEFHLEVKAVQRNQGDKLSEEQHLLKEVPSTTVTSANSLLNDLDPGMRRLLAQAKLTEQDLQDKDIAEAVDCIINKFGGLKAVQTELRNRGSASQTLPRSVGASLSIALKKGPLPPVPFNKGRITSQQTPEGTDRMDQSASPPAPAPAVQERIRKSASFKQVGSSASAESGDFILAALKEVFRQKQLLQQNKSIDGNET</sequence>
<comment type="subcellular location">
    <subcellularLocation>
        <location evidence="1">Cytoplasm</location>
        <location evidence="1">Cytoskeleton</location>
    </subcellularLocation>
</comment>
<dbReference type="Gene3D" id="3.90.810.10">
    <property type="entry name" value="CRIB domain"/>
    <property type="match status" value="1"/>
</dbReference>
<keyword evidence="4" id="KW-0206">Cytoskeleton</keyword>
<gene>
    <name evidence="7" type="ORF">Q5P01_001720</name>
</gene>
<dbReference type="CDD" id="cd01205">
    <property type="entry name" value="EVH1_WASP-like"/>
    <property type="match status" value="1"/>
</dbReference>
<dbReference type="GO" id="GO:0007015">
    <property type="term" value="P:actin filament organization"/>
    <property type="evidence" value="ECO:0007669"/>
    <property type="project" value="InterPro"/>
</dbReference>
<organism evidence="7 8">
    <name type="scientific">Channa striata</name>
    <name type="common">Snakehead murrel</name>
    <name type="synonym">Ophicephalus striatus</name>
    <dbReference type="NCBI Taxonomy" id="64152"/>
    <lineage>
        <taxon>Eukaryota</taxon>
        <taxon>Metazoa</taxon>
        <taxon>Chordata</taxon>
        <taxon>Craniata</taxon>
        <taxon>Vertebrata</taxon>
        <taxon>Euteleostomi</taxon>
        <taxon>Actinopterygii</taxon>
        <taxon>Neopterygii</taxon>
        <taxon>Teleostei</taxon>
        <taxon>Neoteleostei</taxon>
        <taxon>Acanthomorphata</taxon>
        <taxon>Anabantaria</taxon>
        <taxon>Anabantiformes</taxon>
        <taxon>Channoidei</taxon>
        <taxon>Channidae</taxon>
        <taxon>Channa</taxon>
    </lineage>
</organism>
<dbReference type="InterPro" id="IPR033927">
    <property type="entry name" value="WASPfam_EVH1"/>
</dbReference>
<accession>A0AA88T468</accession>
<evidence type="ECO:0000313" key="8">
    <source>
        <dbReference type="Proteomes" id="UP001187415"/>
    </source>
</evidence>